<dbReference type="GO" id="GO:0043115">
    <property type="term" value="F:precorrin-2 dehydrogenase activity"/>
    <property type="evidence" value="ECO:0007669"/>
    <property type="project" value="InterPro"/>
</dbReference>
<proteinExistence type="predicted"/>
<evidence type="ECO:0000256" key="6">
    <source>
        <dbReference type="PIRSR" id="PIRSR036426-1"/>
    </source>
</evidence>
<dbReference type="FunFam" id="3.40.1010.10:FF:000003">
    <property type="entry name" value="Putative Uroporphyrinogen-III C-methyltransferase"/>
    <property type="match status" value="1"/>
</dbReference>
<dbReference type="HOGENOM" id="CLU_011276_1_1_11"/>
<evidence type="ECO:0000256" key="2">
    <source>
        <dbReference type="ARBA" id="ARBA00022603"/>
    </source>
</evidence>
<dbReference type="CDD" id="cd11642">
    <property type="entry name" value="SUMT"/>
    <property type="match status" value="1"/>
</dbReference>
<dbReference type="EMBL" id="JLXW01000005">
    <property type="protein sequence ID" value="KBZ64654.1"/>
    <property type="molecule type" value="Genomic_DNA"/>
</dbReference>
<comment type="caution">
    <text evidence="8">The sequence shown here is derived from an EMBL/GenBank/DDBJ whole genome shotgun (WGS) entry which is preliminary data.</text>
</comment>
<evidence type="ECO:0000256" key="5">
    <source>
        <dbReference type="ARBA" id="ARBA00023244"/>
    </source>
</evidence>
<gene>
    <name evidence="8" type="ORF">K875_02042</name>
</gene>
<dbReference type="GO" id="GO:0051266">
    <property type="term" value="F:sirohydrochlorin ferrochelatase activity"/>
    <property type="evidence" value="ECO:0007669"/>
    <property type="project" value="InterPro"/>
</dbReference>
<dbReference type="GO" id="GO:0051287">
    <property type="term" value="F:NAD binding"/>
    <property type="evidence" value="ECO:0007669"/>
    <property type="project" value="InterPro"/>
</dbReference>
<name>A0A051U628_9MYCO</name>
<dbReference type="GO" id="GO:0004851">
    <property type="term" value="F:uroporphyrin-III C-methyltransferase activity"/>
    <property type="evidence" value="ECO:0007669"/>
    <property type="project" value="UniProtKB-EC"/>
</dbReference>
<dbReference type="Gene3D" id="3.40.1010.10">
    <property type="entry name" value="Cobalt-precorrin-4 Transmethylase, Domain 1"/>
    <property type="match status" value="1"/>
</dbReference>
<dbReference type="PANTHER" id="PTHR45790:SF3">
    <property type="entry name" value="S-ADENOSYL-L-METHIONINE-DEPENDENT UROPORPHYRINOGEN III METHYLTRANSFERASE, CHLOROPLASTIC"/>
    <property type="match status" value="1"/>
</dbReference>
<dbReference type="InterPro" id="IPR035996">
    <property type="entry name" value="4pyrrol_Methylase_sf"/>
</dbReference>
<keyword evidence="9" id="KW-1185">Reference proteome</keyword>
<dbReference type="PANTHER" id="PTHR45790">
    <property type="entry name" value="SIROHEME SYNTHASE-RELATED"/>
    <property type="match status" value="1"/>
</dbReference>
<evidence type="ECO:0000313" key="9">
    <source>
        <dbReference type="Proteomes" id="UP000025947"/>
    </source>
</evidence>
<dbReference type="InterPro" id="IPR012409">
    <property type="entry name" value="Sirohaem_synth"/>
</dbReference>
<dbReference type="InterPro" id="IPR006366">
    <property type="entry name" value="CobA/CysG_C"/>
</dbReference>
<feature type="domain" description="Tetrapyrrole methylase" evidence="7">
    <location>
        <begin position="165"/>
        <end position="375"/>
    </location>
</feature>
<dbReference type="GO" id="GO:0019354">
    <property type="term" value="P:siroheme biosynthetic process"/>
    <property type="evidence" value="ECO:0007669"/>
    <property type="project" value="InterPro"/>
</dbReference>
<dbReference type="Gene3D" id="3.30.950.10">
    <property type="entry name" value="Methyltransferase, Cobalt-precorrin-4 Transmethylase, Domain 2"/>
    <property type="match status" value="1"/>
</dbReference>
<evidence type="ECO:0000256" key="3">
    <source>
        <dbReference type="ARBA" id="ARBA00022679"/>
    </source>
</evidence>
<keyword evidence="5" id="KW-0627">Porphyrin biosynthesis</keyword>
<dbReference type="EC" id="2.1.1.107" evidence="1"/>
<accession>A0A051U628</accession>
<dbReference type="SUPFAM" id="SSF53790">
    <property type="entry name" value="Tetrapyrrole methylase"/>
    <property type="match status" value="1"/>
</dbReference>
<evidence type="ECO:0000256" key="1">
    <source>
        <dbReference type="ARBA" id="ARBA00012162"/>
    </source>
</evidence>
<reference evidence="8 9" key="1">
    <citation type="submission" date="2014-04" db="EMBL/GenBank/DDBJ databases">
        <title>The Genome Sequence of Mycobacterium tuberculosis TKK-01-0051.</title>
        <authorList>
            <consortium name="The Broad Institute Genomics Platform"/>
            <consortium name="The Broad Institute Genome Sequencing Center for Infectious Disease"/>
            <person name="Earl A.M."/>
            <person name="Cohen K."/>
            <person name="Pym A."/>
            <person name="Bishai W."/>
            <person name="Maharaj K."/>
            <person name="Desjardins C."/>
            <person name="Abeel T."/>
            <person name="Young S."/>
            <person name="Zeng Q."/>
            <person name="Gargeya S."/>
            <person name="Abouelleil A."/>
            <person name="Alvarado L."/>
            <person name="Chapman S.B."/>
            <person name="Gainer-Dewar J."/>
            <person name="Goldberg J."/>
            <person name="Griggs A."/>
            <person name="Gujja S."/>
            <person name="Hansen M."/>
            <person name="Howarth C."/>
            <person name="Imamovic A."/>
            <person name="Larimer J."/>
            <person name="Murphy C."/>
            <person name="Naylor J."/>
            <person name="Pearson M."/>
            <person name="Poon T.W."/>
            <person name="Priest M."/>
            <person name="Roberts A."/>
            <person name="Saif S."/>
            <person name="Shea T."/>
            <person name="Sykes S."/>
            <person name="Wortman J."/>
            <person name="Nusbaum C."/>
            <person name="Birren B."/>
        </authorList>
    </citation>
    <scope>NUCLEOTIDE SEQUENCE [LARGE SCALE GENOMIC DNA]</scope>
    <source>
        <strain evidence="8 9">TKK-01-0051</strain>
    </source>
</reference>
<dbReference type="FunFam" id="3.40.50.720:FF:000663">
    <property type="entry name" value="Multifunctional enzyme siroheme synthase CYSG: uroporphyrin-III C-methyltransferase + precorrin-2 oxidase + ferrochelatase"/>
    <property type="match status" value="1"/>
</dbReference>
<dbReference type="NCBIfam" id="NF004790">
    <property type="entry name" value="PRK06136.1"/>
    <property type="match status" value="1"/>
</dbReference>
<dbReference type="Gene3D" id="3.40.50.720">
    <property type="entry name" value="NAD(P)-binding Rossmann-like Domain"/>
    <property type="match status" value="1"/>
</dbReference>
<dbReference type="PIRSF" id="PIRSF036426">
    <property type="entry name" value="Sirohaem_synth"/>
    <property type="match status" value="1"/>
</dbReference>
<dbReference type="SUPFAM" id="SSF51735">
    <property type="entry name" value="NAD(P)-binding Rossmann-fold domains"/>
    <property type="match status" value="1"/>
</dbReference>
<dbReference type="NCBIfam" id="TIGR01469">
    <property type="entry name" value="cobA_cysG_Cterm"/>
    <property type="match status" value="1"/>
</dbReference>
<organism evidence="8 9">
    <name type="scientific">Mycobacterium [tuberculosis] TKK-01-0051</name>
    <dbReference type="NCBI Taxonomy" id="1324261"/>
    <lineage>
        <taxon>Bacteria</taxon>
        <taxon>Bacillati</taxon>
        <taxon>Actinomycetota</taxon>
        <taxon>Actinomycetes</taxon>
        <taxon>Mycobacteriales</taxon>
        <taxon>Mycobacteriaceae</taxon>
        <taxon>Mycobacterium</taxon>
        <taxon>Mycobacterium avium complex (MAC)</taxon>
    </lineage>
</organism>
<sequence length="401" mass="41568">MTESAYLAGLRLTGKKVVVVGGGTVAQRRLPLLIASGADVHVISRSATRSVEAMTGITLALREYRDGDLDGAWYAIAATDDARVNEAVVAEAESRRIFCVRADIAVEGTAVTPASFDYAGLSVGVLAGGDHRRSAAIRSAIREALQTGLITPDSPVGSDVVKGGVALVGGGPGDPELITVRGRRLLAQADVVVADRLAPPELLAELPPHVEVIDAAKIPYGRAMAQDAINDVMIERARAGSFVVRLKGGDPFVFARGYEEVLACVEAGIPVTVVPGVTSAIGVPALAGVPVTHRAINHEFVVVSGHLPPGHPESLVNWDALAAMSGTIVLLMAVERIELFADALLKGGRPADTPVLVVQHGTTAAQHTLRATLADTPEKIRAEGIRPPAIVVIGAVAAFGL</sequence>
<dbReference type="InterPro" id="IPR050161">
    <property type="entry name" value="Siro_Cobalamin_biosynth"/>
</dbReference>
<dbReference type="InterPro" id="IPR000878">
    <property type="entry name" value="4pyrrol_Mease"/>
</dbReference>
<keyword evidence="4" id="KW-0949">S-adenosyl-L-methionine</keyword>
<dbReference type="AlphaFoldDB" id="A0A051U628"/>
<evidence type="ECO:0000256" key="4">
    <source>
        <dbReference type="ARBA" id="ARBA00022691"/>
    </source>
</evidence>
<dbReference type="Proteomes" id="UP000025947">
    <property type="component" value="Unassembled WGS sequence"/>
</dbReference>
<protein>
    <recommendedName>
        <fullName evidence="1">uroporphyrinogen-III C-methyltransferase</fullName>
        <ecNumber evidence="1">2.1.1.107</ecNumber>
    </recommendedName>
</protein>
<keyword evidence="3 8" id="KW-0808">Transferase</keyword>
<dbReference type="Pfam" id="PF00590">
    <property type="entry name" value="TP_methylase"/>
    <property type="match status" value="1"/>
</dbReference>
<dbReference type="GO" id="GO:0032259">
    <property type="term" value="P:methylation"/>
    <property type="evidence" value="ECO:0007669"/>
    <property type="project" value="UniProtKB-KW"/>
</dbReference>
<dbReference type="InterPro" id="IPR014776">
    <property type="entry name" value="4pyrrole_Mease_sub2"/>
</dbReference>
<dbReference type="InterPro" id="IPR036291">
    <property type="entry name" value="NAD(P)-bd_dom_sf"/>
</dbReference>
<dbReference type="InterPro" id="IPR014777">
    <property type="entry name" value="4pyrrole_Mease_sub1"/>
</dbReference>
<keyword evidence="2 8" id="KW-0489">Methyltransferase</keyword>
<feature type="active site" description="Proton acceptor" evidence="6">
    <location>
        <position position="195"/>
    </location>
</feature>
<dbReference type="GO" id="GO:0009236">
    <property type="term" value="P:cobalamin biosynthetic process"/>
    <property type="evidence" value="ECO:0007669"/>
    <property type="project" value="InterPro"/>
</dbReference>
<evidence type="ECO:0000313" key="8">
    <source>
        <dbReference type="EMBL" id="KBZ64654.1"/>
    </source>
</evidence>
<dbReference type="Pfam" id="PF13241">
    <property type="entry name" value="NAD_binding_7"/>
    <property type="match status" value="1"/>
</dbReference>
<evidence type="ECO:0000259" key="7">
    <source>
        <dbReference type="Pfam" id="PF00590"/>
    </source>
</evidence>
<dbReference type="PATRIC" id="fig|1324261.3.peg.2056"/>
<feature type="active site" description="Proton donor" evidence="6">
    <location>
        <position position="217"/>
    </location>
</feature>
<dbReference type="RefSeq" id="WP_044484914.1">
    <property type="nucleotide sequence ID" value="NZ_KK328284.1"/>
</dbReference>